<dbReference type="InterPro" id="IPR011050">
    <property type="entry name" value="Pectin_lyase_fold/virulence"/>
</dbReference>
<dbReference type="EMBL" id="QHHU01000014">
    <property type="protein sequence ID" value="RSM45979.1"/>
    <property type="molecule type" value="Genomic_DNA"/>
</dbReference>
<dbReference type="RefSeq" id="WP_020643967.1">
    <property type="nucleotide sequence ID" value="NZ_QHHU01000014.1"/>
</dbReference>
<dbReference type="Gene3D" id="2.160.20.10">
    <property type="entry name" value="Single-stranded right-handed beta-helix, Pectin lyase-like"/>
    <property type="match status" value="1"/>
</dbReference>
<comment type="caution">
    <text evidence="2">The sequence shown here is derived from an EMBL/GenBank/DDBJ whole genome shotgun (WGS) entry which is preliminary data.</text>
</comment>
<dbReference type="InterPro" id="IPR039448">
    <property type="entry name" value="Beta_helix"/>
</dbReference>
<dbReference type="Pfam" id="PF13229">
    <property type="entry name" value="Beta_helix"/>
    <property type="match status" value="1"/>
</dbReference>
<dbReference type="Proteomes" id="UP000286716">
    <property type="component" value="Unassembled WGS sequence"/>
</dbReference>
<reference evidence="2 3" key="1">
    <citation type="submission" date="2018-05" db="EMBL/GenBank/DDBJ databases">
        <title>Evolution of GPA BGCs.</title>
        <authorList>
            <person name="Waglechner N."/>
            <person name="Wright G.D."/>
        </authorList>
    </citation>
    <scope>NUCLEOTIDE SEQUENCE [LARGE SCALE GENOMIC DNA]</scope>
    <source>
        <strain evidence="2 3">DSM 5908</strain>
    </source>
</reference>
<feature type="domain" description="Right handed beta helix" evidence="1">
    <location>
        <begin position="4"/>
        <end position="117"/>
    </location>
</feature>
<name>A0A428WSD9_AMYBA</name>
<protein>
    <submittedName>
        <fullName evidence="2">Right-handed parallel beta-helix repeat-containing protein</fullName>
    </submittedName>
</protein>
<dbReference type="SUPFAM" id="SSF51126">
    <property type="entry name" value="Pectin lyase-like"/>
    <property type="match status" value="1"/>
</dbReference>
<dbReference type="InterPro" id="IPR012334">
    <property type="entry name" value="Pectin_lyas_fold"/>
</dbReference>
<dbReference type="OrthoDB" id="9806903at2"/>
<proteinExistence type="predicted"/>
<sequence>MGLAVSGAARPSVGGLNTRDVAEAAVRVADAALSLSDSQLFRSGKEGVHAGSDADLSMTRCRVQESKGAGCTFAEGASGSVLDSEFSGGSADGILLETGEAVTAKGCTVRDNHGSGIRQLRPSKAIEVLELISSGNLANDEYGTAACAGATPPAAPVGAGSTRPASGTDPLAVLQGLVGLAARRIRPRNCRTRRWAGAR</sequence>
<accession>A0A428WSD9</accession>
<evidence type="ECO:0000313" key="3">
    <source>
        <dbReference type="Proteomes" id="UP000286716"/>
    </source>
</evidence>
<gene>
    <name evidence="2" type="ORF">DMA12_11830</name>
</gene>
<organism evidence="2 3">
    <name type="scientific">Amycolatopsis balhimycina DSM 5908</name>
    <dbReference type="NCBI Taxonomy" id="1081091"/>
    <lineage>
        <taxon>Bacteria</taxon>
        <taxon>Bacillati</taxon>
        <taxon>Actinomycetota</taxon>
        <taxon>Actinomycetes</taxon>
        <taxon>Pseudonocardiales</taxon>
        <taxon>Pseudonocardiaceae</taxon>
        <taxon>Amycolatopsis</taxon>
    </lineage>
</organism>
<dbReference type="AlphaFoldDB" id="A0A428WSD9"/>
<evidence type="ECO:0000259" key="1">
    <source>
        <dbReference type="Pfam" id="PF13229"/>
    </source>
</evidence>
<evidence type="ECO:0000313" key="2">
    <source>
        <dbReference type="EMBL" id="RSM45979.1"/>
    </source>
</evidence>
<keyword evidence="3" id="KW-1185">Reference proteome</keyword>